<proteinExistence type="predicted"/>
<evidence type="ECO:0000313" key="1">
    <source>
        <dbReference type="EMBL" id="KAJ8353626.1"/>
    </source>
</evidence>
<dbReference type="AlphaFoldDB" id="A0A9Q1IV04"/>
<accession>A0A9Q1IV04</accession>
<comment type="caution">
    <text evidence="1">The sequence shown here is derived from an EMBL/GenBank/DDBJ whole genome shotgun (WGS) entry which is preliminary data.</text>
</comment>
<name>A0A9Q1IV04_SYNKA</name>
<gene>
    <name evidence="1" type="ORF">SKAU_G00211930</name>
</gene>
<dbReference type="EMBL" id="JAINUF010000007">
    <property type="protein sequence ID" value="KAJ8353626.1"/>
    <property type="molecule type" value="Genomic_DNA"/>
</dbReference>
<keyword evidence="2" id="KW-1185">Reference proteome</keyword>
<dbReference type="Proteomes" id="UP001152622">
    <property type="component" value="Chromosome 7"/>
</dbReference>
<sequence length="144" mass="16081">MSHPCRTCRTRSLLSSEKEEKSHRIRCPTACGTEKNSSLYVIAVGSCAAWTLNGSLRNRLLAPVGETKARESRGSGSPFEEVRVRAICRSVAPCKGVKMRPKQNKLRRARSAKECNGFSPDCGVSATSPWVKERPTRKIHFYVW</sequence>
<organism evidence="1 2">
    <name type="scientific">Synaphobranchus kaupii</name>
    <name type="common">Kaup's arrowtooth eel</name>
    <dbReference type="NCBI Taxonomy" id="118154"/>
    <lineage>
        <taxon>Eukaryota</taxon>
        <taxon>Metazoa</taxon>
        <taxon>Chordata</taxon>
        <taxon>Craniata</taxon>
        <taxon>Vertebrata</taxon>
        <taxon>Euteleostomi</taxon>
        <taxon>Actinopterygii</taxon>
        <taxon>Neopterygii</taxon>
        <taxon>Teleostei</taxon>
        <taxon>Anguilliformes</taxon>
        <taxon>Synaphobranchidae</taxon>
        <taxon>Synaphobranchus</taxon>
    </lineage>
</organism>
<evidence type="ECO:0000313" key="2">
    <source>
        <dbReference type="Proteomes" id="UP001152622"/>
    </source>
</evidence>
<protein>
    <submittedName>
        <fullName evidence="1">Uncharacterized protein</fullName>
    </submittedName>
</protein>
<reference evidence="1" key="1">
    <citation type="journal article" date="2023" name="Science">
        <title>Genome structures resolve the early diversification of teleost fishes.</title>
        <authorList>
            <person name="Parey E."/>
            <person name="Louis A."/>
            <person name="Montfort J."/>
            <person name="Bouchez O."/>
            <person name="Roques C."/>
            <person name="Iampietro C."/>
            <person name="Lluch J."/>
            <person name="Castinel A."/>
            <person name="Donnadieu C."/>
            <person name="Desvignes T."/>
            <person name="Floi Bucao C."/>
            <person name="Jouanno E."/>
            <person name="Wen M."/>
            <person name="Mejri S."/>
            <person name="Dirks R."/>
            <person name="Jansen H."/>
            <person name="Henkel C."/>
            <person name="Chen W.J."/>
            <person name="Zahm M."/>
            <person name="Cabau C."/>
            <person name="Klopp C."/>
            <person name="Thompson A.W."/>
            <person name="Robinson-Rechavi M."/>
            <person name="Braasch I."/>
            <person name="Lecointre G."/>
            <person name="Bobe J."/>
            <person name="Postlethwait J.H."/>
            <person name="Berthelot C."/>
            <person name="Roest Crollius H."/>
            <person name="Guiguen Y."/>
        </authorList>
    </citation>
    <scope>NUCLEOTIDE SEQUENCE</scope>
    <source>
        <strain evidence="1">WJC10195</strain>
    </source>
</reference>